<proteinExistence type="predicted"/>
<organism evidence="6 7">
    <name type="scientific">Luteolibacter luteus</name>
    <dbReference type="NCBI Taxonomy" id="2728835"/>
    <lineage>
        <taxon>Bacteria</taxon>
        <taxon>Pseudomonadati</taxon>
        <taxon>Verrucomicrobiota</taxon>
        <taxon>Verrucomicrobiia</taxon>
        <taxon>Verrucomicrobiales</taxon>
        <taxon>Verrucomicrobiaceae</taxon>
        <taxon>Luteolibacter</taxon>
    </lineage>
</organism>
<dbReference type="Pfam" id="PF13377">
    <property type="entry name" value="Peripla_BP_3"/>
    <property type="match status" value="1"/>
</dbReference>
<dbReference type="AlphaFoldDB" id="A0A858RDA6"/>
<dbReference type="InterPro" id="IPR020449">
    <property type="entry name" value="Tscrpt_reg_AraC-type_HTH"/>
</dbReference>
<dbReference type="CDD" id="cd06267">
    <property type="entry name" value="PBP1_LacI_sugar_binding-like"/>
    <property type="match status" value="1"/>
</dbReference>
<evidence type="ECO:0000313" key="6">
    <source>
        <dbReference type="EMBL" id="QJE94379.1"/>
    </source>
</evidence>
<name>A0A858RDA6_9BACT</name>
<dbReference type="Pfam" id="PF12833">
    <property type="entry name" value="HTH_18"/>
    <property type="match status" value="1"/>
</dbReference>
<accession>A0A858RDA6</accession>
<keyword evidence="1" id="KW-0805">Transcription regulation</keyword>
<evidence type="ECO:0000313" key="7">
    <source>
        <dbReference type="Proteomes" id="UP000501812"/>
    </source>
</evidence>
<sequence>MSKNSALKLGVVVRESYLRSRFSVFEGVMDYCLENTGLKAFLIPLQEGCEPAPDALAEVSGVVIWAAPSDGAWVLPLWERGVPVVSCNNAFNGQVPTVSAGEPYELAYQYLLSLQRHTIGFVTRPEIDEECRVRFNSRIESEERQARIFKGVRKDPGRFPEHLLAGTDEVELERFLISLPKPAALWCIHDEMAALVWRKAEELGISVPGELALLGMGDHPCAVHSTPGISTVRIPGIQLGQAAARLLHGHLFGSSMLTHDLTFSTEQGALLVERLSTGGSNPINRGIQRAWRLLENYPSEGLTVDCLIEKSRASRATFYKEFERAFNMPPGKAIRLFRTKKAKEHLLSTDLPISQIGRMCGFSSESDFSNFFKRETGQTPKEWRRSRQLHEGGCTEGDERI</sequence>
<dbReference type="InterPro" id="IPR046335">
    <property type="entry name" value="LacI/GalR-like_sensor"/>
</dbReference>
<dbReference type="PRINTS" id="PR00032">
    <property type="entry name" value="HTHARAC"/>
</dbReference>
<gene>
    <name evidence="6" type="ORF">HHL09_00785</name>
</gene>
<keyword evidence="7" id="KW-1185">Reference proteome</keyword>
<dbReference type="InterPro" id="IPR028082">
    <property type="entry name" value="Peripla_BP_I"/>
</dbReference>
<evidence type="ECO:0000259" key="5">
    <source>
        <dbReference type="PROSITE" id="PS01124"/>
    </source>
</evidence>
<dbReference type="SUPFAM" id="SSF46689">
    <property type="entry name" value="Homeodomain-like"/>
    <property type="match status" value="1"/>
</dbReference>
<evidence type="ECO:0000256" key="3">
    <source>
        <dbReference type="ARBA" id="ARBA00023163"/>
    </source>
</evidence>
<evidence type="ECO:0000256" key="1">
    <source>
        <dbReference type="ARBA" id="ARBA00023015"/>
    </source>
</evidence>
<dbReference type="Proteomes" id="UP000501812">
    <property type="component" value="Chromosome"/>
</dbReference>
<feature type="domain" description="HTH araC/xylS-type" evidence="5">
    <location>
        <begin position="288"/>
        <end position="386"/>
    </location>
</feature>
<evidence type="ECO:0000256" key="4">
    <source>
        <dbReference type="SAM" id="MobiDB-lite"/>
    </source>
</evidence>
<dbReference type="InterPro" id="IPR009057">
    <property type="entry name" value="Homeodomain-like_sf"/>
</dbReference>
<reference evidence="6 7" key="1">
    <citation type="submission" date="2020-04" db="EMBL/GenBank/DDBJ databases">
        <title>Luteolibacter sp. G-1-1-1 isolated from soil.</title>
        <authorList>
            <person name="Dahal R.H."/>
        </authorList>
    </citation>
    <scope>NUCLEOTIDE SEQUENCE [LARGE SCALE GENOMIC DNA]</scope>
    <source>
        <strain evidence="6 7">G-1-1-1</strain>
    </source>
</reference>
<dbReference type="KEGG" id="luo:HHL09_00785"/>
<feature type="compositionally biased region" description="Basic and acidic residues" evidence="4">
    <location>
        <begin position="379"/>
        <end position="390"/>
    </location>
</feature>
<dbReference type="PROSITE" id="PS01124">
    <property type="entry name" value="HTH_ARAC_FAMILY_2"/>
    <property type="match status" value="1"/>
</dbReference>
<dbReference type="InterPro" id="IPR018060">
    <property type="entry name" value="HTH_AraC"/>
</dbReference>
<keyword evidence="2" id="KW-0238">DNA-binding</keyword>
<dbReference type="Gene3D" id="3.40.50.2300">
    <property type="match status" value="2"/>
</dbReference>
<protein>
    <submittedName>
        <fullName evidence="6">Helix-turn-helix domain-containing protein</fullName>
    </submittedName>
</protein>
<dbReference type="GO" id="GO:0043565">
    <property type="term" value="F:sequence-specific DNA binding"/>
    <property type="evidence" value="ECO:0007669"/>
    <property type="project" value="InterPro"/>
</dbReference>
<keyword evidence="3" id="KW-0804">Transcription</keyword>
<dbReference type="EMBL" id="CP051774">
    <property type="protein sequence ID" value="QJE94379.1"/>
    <property type="molecule type" value="Genomic_DNA"/>
</dbReference>
<feature type="region of interest" description="Disordered" evidence="4">
    <location>
        <begin position="379"/>
        <end position="401"/>
    </location>
</feature>
<dbReference type="SUPFAM" id="SSF53822">
    <property type="entry name" value="Periplasmic binding protein-like I"/>
    <property type="match status" value="1"/>
</dbReference>
<dbReference type="GO" id="GO:0003700">
    <property type="term" value="F:DNA-binding transcription factor activity"/>
    <property type="evidence" value="ECO:0007669"/>
    <property type="project" value="InterPro"/>
</dbReference>
<dbReference type="InterPro" id="IPR050204">
    <property type="entry name" value="AraC_XylS_family_regulators"/>
</dbReference>
<dbReference type="PANTHER" id="PTHR46796">
    <property type="entry name" value="HTH-TYPE TRANSCRIPTIONAL ACTIVATOR RHAS-RELATED"/>
    <property type="match status" value="1"/>
</dbReference>
<dbReference type="SMART" id="SM00342">
    <property type="entry name" value="HTH_ARAC"/>
    <property type="match status" value="1"/>
</dbReference>
<evidence type="ECO:0000256" key="2">
    <source>
        <dbReference type="ARBA" id="ARBA00023125"/>
    </source>
</evidence>
<dbReference type="RefSeq" id="WP_169452600.1">
    <property type="nucleotide sequence ID" value="NZ_CP051774.1"/>
</dbReference>
<dbReference type="Gene3D" id="1.10.10.60">
    <property type="entry name" value="Homeodomain-like"/>
    <property type="match status" value="2"/>
</dbReference>